<comment type="caution">
    <text evidence="2">The sequence shown here is derived from an EMBL/GenBank/DDBJ whole genome shotgun (WGS) entry which is preliminary data.</text>
</comment>
<evidence type="ECO:0000256" key="1">
    <source>
        <dbReference type="ARBA" id="ARBA00006704"/>
    </source>
</evidence>
<keyword evidence="3" id="KW-1185">Reference proteome</keyword>
<dbReference type="PANTHER" id="PTHR10031:SF57">
    <property type="entry name" value="ATP SYNTHASE SUBUNIT 9, MITOCHONDRIAL"/>
    <property type="match status" value="1"/>
</dbReference>
<dbReference type="InterPro" id="IPR038662">
    <property type="entry name" value="ATP_synth_F0_csu_sf"/>
</dbReference>
<name>A0ABQ5HXP2_9ASTR</name>
<dbReference type="InterPro" id="IPR035921">
    <property type="entry name" value="F/V-ATP_Csub_sf"/>
</dbReference>
<evidence type="ECO:0000313" key="2">
    <source>
        <dbReference type="EMBL" id="GJT92638.1"/>
    </source>
</evidence>
<reference evidence="2" key="1">
    <citation type="journal article" date="2022" name="Int. J. Mol. Sci.">
        <title>Draft Genome of Tanacetum Coccineum: Genomic Comparison of Closely Related Tanacetum-Family Plants.</title>
        <authorList>
            <person name="Yamashiro T."/>
            <person name="Shiraishi A."/>
            <person name="Nakayama K."/>
            <person name="Satake H."/>
        </authorList>
    </citation>
    <scope>NUCLEOTIDE SEQUENCE</scope>
</reference>
<proteinExistence type="inferred from homology"/>
<dbReference type="PRINTS" id="PR00124">
    <property type="entry name" value="ATPASEC"/>
</dbReference>
<accession>A0ABQ5HXP2</accession>
<sequence>MSSRVSHRNDNIVEPPRIQKPFLKPKDLACPTCKMCIYSANHDECILKYLSKIPIEKSIETCYNTNDNVSPLGKKTHNPNTTICANSSSLSAGMVIADPISERQHEKEESGMKEKKKSLSATSLWDAKKLRQPSLVASHFFIEIRLCSVYRFCSLCEASEYKIGKNALHGKKKCEENYQLDLLEGAKLIRVGAATIASARAAIGIGNVLSSLIHSVARNPSLAK</sequence>
<dbReference type="InterPro" id="IPR000454">
    <property type="entry name" value="ATP_synth_F0_csu"/>
</dbReference>
<gene>
    <name evidence="2" type="ORF">Tco_1081483</name>
</gene>
<dbReference type="PANTHER" id="PTHR10031">
    <property type="entry name" value="ATP SYNTHASE LIPID-BINDING PROTEIN, MITOCHONDRIAL"/>
    <property type="match status" value="1"/>
</dbReference>
<dbReference type="Gene3D" id="1.20.20.10">
    <property type="entry name" value="F1F0 ATP synthase subunit C"/>
    <property type="match status" value="1"/>
</dbReference>
<reference evidence="2" key="2">
    <citation type="submission" date="2022-01" db="EMBL/GenBank/DDBJ databases">
        <authorList>
            <person name="Yamashiro T."/>
            <person name="Shiraishi A."/>
            <person name="Satake H."/>
            <person name="Nakayama K."/>
        </authorList>
    </citation>
    <scope>NUCLEOTIDE SEQUENCE</scope>
</reference>
<protein>
    <submittedName>
        <fullName evidence="2">ATPase subunit 9, mitochondrial</fullName>
    </submittedName>
</protein>
<evidence type="ECO:0000313" key="3">
    <source>
        <dbReference type="Proteomes" id="UP001151760"/>
    </source>
</evidence>
<organism evidence="2 3">
    <name type="scientific">Tanacetum coccineum</name>
    <dbReference type="NCBI Taxonomy" id="301880"/>
    <lineage>
        <taxon>Eukaryota</taxon>
        <taxon>Viridiplantae</taxon>
        <taxon>Streptophyta</taxon>
        <taxon>Embryophyta</taxon>
        <taxon>Tracheophyta</taxon>
        <taxon>Spermatophyta</taxon>
        <taxon>Magnoliopsida</taxon>
        <taxon>eudicotyledons</taxon>
        <taxon>Gunneridae</taxon>
        <taxon>Pentapetalae</taxon>
        <taxon>asterids</taxon>
        <taxon>campanulids</taxon>
        <taxon>Asterales</taxon>
        <taxon>Asteraceae</taxon>
        <taxon>Asteroideae</taxon>
        <taxon>Anthemideae</taxon>
        <taxon>Anthemidinae</taxon>
        <taxon>Tanacetum</taxon>
    </lineage>
</organism>
<dbReference type="SUPFAM" id="SSF81333">
    <property type="entry name" value="F1F0 ATP synthase subunit C"/>
    <property type="match status" value="1"/>
</dbReference>
<dbReference type="Proteomes" id="UP001151760">
    <property type="component" value="Unassembled WGS sequence"/>
</dbReference>
<dbReference type="EMBL" id="BQNB010020128">
    <property type="protein sequence ID" value="GJT92638.1"/>
    <property type="molecule type" value="Genomic_DNA"/>
</dbReference>
<comment type="similarity">
    <text evidence="1">Belongs to the ATPase C chain family.</text>
</comment>